<dbReference type="PROSITE" id="PS51155">
    <property type="entry name" value="CHIT_BIND_RR_2"/>
    <property type="match status" value="1"/>
</dbReference>
<dbReference type="OrthoDB" id="371494at2759"/>
<protein>
    <submittedName>
        <fullName evidence="5">Uncharacterized protein</fullName>
    </submittedName>
</protein>
<feature type="coiled-coil region" evidence="2">
    <location>
        <begin position="206"/>
        <end position="236"/>
    </location>
</feature>
<accession>A0A9P0AT42</accession>
<dbReference type="AlphaFoldDB" id="A0A9P0AT42"/>
<feature type="signal peptide" evidence="4">
    <location>
        <begin position="1"/>
        <end position="21"/>
    </location>
</feature>
<keyword evidence="1" id="KW-0193">Cuticle</keyword>
<reference evidence="5" key="1">
    <citation type="submission" date="2021-12" db="EMBL/GenBank/DDBJ databases">
        <authorList>
            <person name="King R."/>
        </authorList>
    </citation>
    <scope>NUCLEOTIDE SEQUENCE</scope>
</reference>
<feature type="chain" id="PRO_5040169508" evidence="4">
    <location>
        <begin position="22"/>
        <end position="993"/>
    </location>
</feature>
<keyword evidence="4" id="KW-0732">Signal</keyword>
<dbReference type="Pfam" id="PF00379">
    <property type="entry name" value="Chitin_bind_4"/>
    <property type="match status" value="1"/>
</dbReference>
<keyword evidence="6" id="KW-1185">Reference proteome</keyword>
<dbReference type="InterPro" id="IPR000618">
    <property type="entry name" value="Insect_cuticle"/>
</dbReference>
<sequence>MSVGSLQMVLLLIPTFIPSQAVKPPGYIKPPEVPDENPPKYEYGYNIDNNGGEAQGKLEQRDGIFAKGGYYVEGFDSKQNVQYVADDWGYHPYVEYSNQGPHSKARAQFVLGTEAVKAFRNKENTKDQLTQNIYRHQKSFPIQQQQPVLLQQEILPLPQQLTYEPLPQPQPLIQPVQQQVLIQPTQEQQHMFIQKQQPQINVQIENQEQQGHSEQLQVLINEAEQQQLAFEDEQRERETRFGDKINIKSTLIEHTKNLVSGADVLNINEAISEKDESTVVTSTAKSIVSEYAPTEATLSTLLTRVEINHDGQSNTPAPVTESSLDKEPIVVAEYEDNSIKSSTVSSDSTTASSTQTEESGIWVTPRPVSVNFLAPITAGIRLENVEQATKTVLNPSRQYVVEVQKSLPYYLGKYEFEQKPSYHTEQRTISHNASYEQAAQENIELGKTLLYFPVESLPRAQALVQKLPQVEVQQLPQVQVQQSFAEQFKQAEESFSEEIKSNFLNKVEQTESESQQVSIHNQIVHEQHKAEVEQQNIEQHKKEETQKYYEEDQQNQQKYQIVQQEELQAYHPVPNVQFFQLPYTIRNPDPLIKFENQPYPVHVPVQIPIQQQSYLVENNVPVPAPVEKIVEKPIVVTKYIDRPYPVQVPVEKIVEKPVHITKYVEKPIHIPQPYAVEKIVEKPVEVTKYIDRPYPVPYPVEKLVRVQVPVEKIVEKKVPVPHYVEKIVEKPVTKYVDRPYPVPTQYTHQQNVNADISKYHQNQGAISQVHFIQGGHFGQNTNGQHIVYQARIPQQQYHQQIQQQLQKQQHQQQHQHDQHYNQQYNQQNNQQQQATKFTKVQLQNVQNNGFGHIEQHTQQSIQQPQSIIYPNTYLYAPTHVKQYIPDKHDLKIVKGYVPQNLVNNGYLPPKENCDHQVQSSGLKTQYYTIKPEEYIGLIPPRHQHQRNVRFPKKLRTPRSNFDSNLRLEYGFMPPLIPSLEIDENGKPIEKQEN</sequence>
<keyword evidence="2" id="KW-0175">Coiled coil</keyword>
<feature type="compositionally biased region" description="Low complexity" evidence="3">
    <location>
        <begin position="339"/>
        <end position="359"/>
    </location>
</feature>
<feature type="region of interest" description="Disordered" evidence="3">
    <location>
        <begin position="338"/>
        <end position="360"/>
    </location>
</feature>
<dbReference type="EMBL" id="OV121132">
    <property type="protein sequence ID" value="CAH0547579.1"/>
    <property type="molecule type" value="Genomic_DNA"/>
</dbReference>
<evidence type="ECO:0000256" key="3">
    <source>
        <dbReference type="SAM" id="MobiDB-lite"/>
    </source>
</evidence>
<evidence type="ECO:0000313" key="6">
    <source>
        <dbReference type="Proteomes" id="UP001154078"/>
    </source>
</evidence>
<dbReference type="Proteomes" id="UP001154078">
    <property type="component" value="Chromosome 1"/>
</dbReference>
<dbReference type="GO" id="GO:0042302">
    <property type="term" value="F:structural constituent of cuticle"/>
    <property type="evidence" value="ECO:0007669"/>
    <property type="project" value="UniProtKB-UniRule"/>
</dbReference>
<evidence type="ECO:0000256" key="1">
    <source>
        <dbReference type="PROSITE-ProRule" id="PRU00497"/>
    </source>
</evidence>
<evidence type="ECO:0000256" key="2">
    <source>
        <dbReference type="SAM" id="Coils"/>
    </source>
</evidence>
<gene>
    <name evidence="5" type="ORF">MELIAE_LOCUS1545</name>
</gene>
<name>A0A9P0AT42_BRAAE</name>
<proteinExistence type="predicted"/>
<evidence type="ECO:0000313" key="5">
    <source>
        <dbReference type="EMBL" id="CAH0547579.1"/>
    </source>
</evidence>
<evidence type="ECO:0000256" key="4">
    <source>
        <dbReference type="SAM" id="SignalP"/>
    </source>
</evidence>
<organism evidence="5 6">
    <name type="scientific">Brassicogethes aeneus</name>
    <name type="common">Rape pollen beetle</name>
    <name type="synonym">Meligethes aeneus</name>
    <dbReference type="NCBI Taxonomy" id="1431903"/>
    <lineage>
        <taxon>Eukaryota</taxon>
        <taxon>Metazoa</taxon>
        <taxon>Ecdysozoa</taxon>
        <taxon>Arthropoda</taxon>
        <taxon>Hexapoda</taxon>
        <taxon>Insecta</taxon>
        <taxon>Pterygota</taxon>
        <taxon>Neoptera</taxon>
        <taxon>Endopterygota</taxon>
        <taxon>Coleoptera</taxon>
        <taxon>Polyphaga</taxon>
        <taxon>Cucujiformia</taxon>
        <taxon>Nitidulidae</taxon>
        <taxon>Meligethinae</taxon>
        <taxon>Brassicogethes</taxon>
    </lineage>
</organism>